<organism evidence="2 3">
    <name type="scientific">Chitinimonas lacunae</name>
    <dbReference type="NCBI Taxonomy" id="1963018"/>
    <lineage>
        <taxon>Bacteria</taxon>
        <taxon>Pseudomonadati</taxon>
        <taxon>Pseudomonadota</taxon>
        <taxon>Betaproteobacteria</taxon>
        <taxon>Neisseriales</taxon>
        <taxon>Chitinibacteraceae</taxon>
        <taxon>Chitinimonas</taxon>
    </lineage>
</organism>
<dbReference type="Gene3D" id="3.40.50.1820">
    <property type="entry name" value="alpha/beta hydrolase"/>
    <property type="match status" value="1"/>
</dbReference>
<feature type="domain" description="AB hydrolase-1" evidence="1">
    <location>
        <begin position="22"/>
        <end position="258"/>
    </location>
</feature>
<dbReference type="InterPro" id="IPR000073">
    <property type="entry name" value="AB_hydrolase_1"/>
</dbReference>
<dbReference type="Pfam" id="PF12697">
    <property type="entry name" value="Abhydrolase_6"/>
    <property type="match status" value="1"/>
</dbReference>
<comment type="caution">
    <text evidence="2">The sequence shown here is derived from an EMBL/GenBank/DDBJ whole genome shotgun (WGS) entry which is preliminary data.</text>
</comment>
<keyword evidence="3" id="KW-1185">Reference proteome</keyword>
<gene>
    <name evidence="2" type="ORF">ACFOW7_20220</name>
</gene>
<dbReference type="RefSeq" id="WP_378167860.1">
    <property type="nucleotide sequence ID" value="NZ_JBHSBU010000001.1"/>
</dbReference>
<name>A0ABV8MV68_9NEIS</name>
<dbReference type="InterPro" id="IPR050228">
    <property type="entry name" value="Carboxylesterase_BioH"/>
</dbReference>
<evidence type="ECO:0000313" key="3">
    <source>
        <dbReference type="Proteomes" id="UP001595791"/>
    </source>
</evidence>
<keyword evidence="2" id="KW-0378">Hydrolase</keyword>
<dbReference type="EMBL" id="JBHSBU010000001">
    <property type="protein sequence ID" value="MFC4161664.1"/>
    <property type="molecule type" value="Genomic_DNA"/>
</dbReference>
<accession>A0ABV8MV68</accession>
<evidence type="ECO:0000259" key="1">
    <source>
        <dbReference type="Pfam" id="PF12697"/>
    </source>
</evidence>
<dbReference type="PANTHER" id="PTHR43194:SF2">
    <property type="entry name" value="PEROXISOMAL MEMBRANE PROTEIN LPX1"/>
    <property type="match status" value="1"/>
</dbReference>
<evidence type="ECO:0000313" key="2">
    <source>
        <dbReference type="EMBL" id="MFC4161664.1"/>
    </source>
</evidence>
<dbReference type="SUPFAM" id="SSF53474">
    <property type="entry name" value="alpha/beta-Hydrolases"/>
    <property type="match status" value="1"/>
</dbReference>
<protein>
    <submittedName>
        <fullName evidence="2">Alpha/beta hydrolase</fullName>
    </submittedName>
</protein>
<dbReference type="PANTHER" id="PTHR43194">
    <property type="entry name" value="HYDROLASE ALPHA/BETA FOLD FAMILY"/>
    <property type="match status" value="1"/>
</dbReference>
<dbReference type="GO" id="GO:0016787">
    <property type="term" value="F:hydrolase activity"/>
    <property type="evidence" value="ECO:0007669"/>
    <property type="project" value="UniProtKB-KW"/>
</dbReference>
<dbReference type="Proteomes" id="UP001595791">
    <property type="component" value="Unassembled WGS sequence"/>
</dbReference>
<proteinExistence type="predicted"/>
<sequence>MTDLSLELVCAHPDLPGSHPPLLFLHGAYAAAWCWQPYFLPYFAAQGYSAWALSLRGHGRSDGHGTLASWGIDDYVDDLAWAVGQIEAHHGRPPILIAHSMGAFVALRLARQRLLPGLALLAPVPPAGLLGSTLSLLWRDPLLLWELNLVQHGRQVPQLSSLRRLLFSPDMPETELAGYARRFQRESDRALLEMSLPQFDLRPPLGSPPLLVLGSRDDHLMPAMLVEAAAMSLGQPVQLVDGLGHVLMLDTRWRLVADSLRQWLEQGK</sequence>
<reference evidence="3" key="1">
    <citation type="journal article" date="2019" name="Int. J. Syst. Evol. Microbiol.">
        <title>The Global Catalogue of Microorganisms (GCM) 10K type strain sequencing project: providing services to taxonomists for standard genome sequencing and annotation.</title>
        <authorList>
            <consortium name="The Broad Institute Genomics Platform"/>
            <consortium name="The Broad Institute Genome Sequencing Center for Infectious Disease"/>
            <person name="Wu L."/>
            <person name="Ma J."/>
        </authorList>
    </citation>
    <scope>NUCLEOTIDE SEQUENCE [LARGE SCALE GENOMIC DNA]</scope>
    <source>
        <strain evidence="3">LMG 29894</strain>
    </source>
</reference>
<dbReference type="InterPro" id="IPR029058">
    <property type="entry name" value="AB_hydrolase_fold"/>
</dbReference>